<evidence type="ECO:0000313" key="1">
    <source>
        <dbReference type="EMBL" id="SCZ65433.1"/>
    </source>
</evidence>
<keyword evidence="2" id="KW-1185">Reference proteome</keyword>
<dbReference type="EMBL" id="FMWG01000006">
    <property type="protein sequence ID" value="SCZ65433.1"/>
    <property type="molecule type" value="Genomic_DNA"/>
</dbReference>
<dbReference type="Proteomes" id="UP000198767">
    <property type="component" value="Unassembled WGS sequence"/>
</dbReference>
<name>A0A1G5QUA2_9RHOB</name>
<gene>
    <name evidence="1" type="ORF">SAMN04488118_10631</name>
</gene>
<dbReference type="STRING" id="1156985.SAMN04488118_10631"/>
<evidence type="ECO:0000313" key="2">
    <source>
        <dbReference type="Proteomes" id="UP000198767"/>
    </source>
</evidence>
<proteinExistence type="predicted"/>
<protein>
    <submittedName>
        <fullName evidence="1">Uncharacterized protein</fullName>
    </submittedName>
</protein>
<dbReference type="RefSeq" id="WP_090218831.1">
    <property type="nucleotide sequence ID" value="NZ_FMWG01000006.1"/>
</dbReference>
<sequence length="109" mass="12915">MLFLFIVLQWRTLGRLRRQLEVRFPGTVQKIWRNIPLSRRIGIIFSPAVFIAVSERMALLDLFVARPEHIPAWMMGDDEVAALVYRVNRHWSARVYKVYFELSVGFLPR</sequence>
<dbReference type="AlphaFoldDB" id="A0A1G5QUA2"/>
<reference evidence="1 2" key="1">
    <citation type="submission" date="2016-10" db="EMBL/GenBank/DDBJ databases">
        <authorList>
            <person name="de Groot N.N."/>
        </authorList>
    </citation>
    <scope>NUCLEOTIDE SEQUENCE [LARGE SCALE GENOMIC DNA]</scope>
    <source>
        <strain evidence="1 2">U95</strain>
    </source>
</reference>
<accession>A0A1G5QUA2</accession>
<dbReference type="OrthoDB" id="7862867at2"/>
<organism evidence="1 2">
    <name type="scientific">Epibacterium ulvae</name>
    <dbReference type="NCBI Taxonomy" id="1156985"/>
    <lineage>
        <taxon>Bacteria</taxon>
        <taxon>Pseudomonadati</taxon>
        <taxon>Pseudomonadota</taxon>
        <taxon>Alphaproteobacteria</taxon>
        <taxon>Rhodobacterales</taxon>
        <taxon>Roseobacteraceae</taxon>
        <taxon>Epibacterium</taxon>
    </lineage>
</organism>